<keyword evidence="3" id="KW-0547">Nucleotide-binding</keyword>
<evidence type="ECO:0000259" key="7">
    <source>
        <dbReference type="PROSITE" id="PS51158"/>
    </source>
</evidence>
<evidence type="ECO:0000256" key="4">
    <source>
        <dbReference type="ARBA" id="ARBA00022777"/>
    </source>
</evidence>
<dbReference type="GO" id="GO:1903013">
    <property type="term" value="P:response to differentiation-inducing factor 1"/>
    <property type="evidence" value="ECO:0007669"/>
    <property type="project" value="TreeGrafter"/>
</dbReference>
<evidence type="ECO:0000256" key="1">
    <source>
        <dbReference type="ARBA" id="ARBA00022527"/>
    </source>
</evidence>
<proteinExistence type="predicted"/>
<evidence type="ECO:0000256" key="2">
    <source>
        <dbReference type="ARBA" id="ARBA00022679"/>
    </source>
</evidence>
<dbReference type="Gene3D" id="3.20.200.10">
    <property type="entry name" value="MHCK/EF2 kinase"/>
    <property type="match status" value="1"/>
</dbReference>
<dbReference type="InterPro" id="IPR004166">
    <property type="entry name" value="a-kinase_dom"/>
</dbReference>
<sequence length="272" mass="30041">MKVAFDLAVVNTDGKEERYVAKRLYRTSEDQPQTFTRVVDRADNRAYLEADAFRLALGEHLLHEFYECAKEWEVPVYQYLKFTQAFLGEELPVQVARMPSVASGVQDGFLNDVVGPTWLIEPKRASQAIISYTTTLNHAPRGSDFAAKTVHAFAHYTFGSSESSLVFADLQGTSARVDGNDGVILFDPMTHTRNGGSGLGDFGTKGLETFIKTHRCNELCKKLEFDKKFPLELIADIPGPESTEGSQSGDETLTIDDADDGNNGAAQENETE</sequence>
<dbReference type="OrthoDB" id="2744370at2759"/>
<feature type="domain" description="Alpha-type protein kinase" evidence="7">
    <location>
        <begin position="1"/>
        <end position="228"/>
    </location>
</feature>
<dbReference type="Pfam" id="PF02816">
    <property type="entry name" value="Alpha_kinase"/>
    <property type="match status" value="1"/>
</dbReference>
<dbReference type="GO" id="GO:0031037">
    <property type="term" value="P:myosin II filament disassembly"/>
    <property type="evidence" value="ECO:0007669"/>
    <property type="project" value="TreeGrafter"/>
</dbReference>
<dbReference type="InterPro" id="IPR011009">
    <property type="entry name" value="Kinase-like_dom_sf"/>
</dbReference>
<dbReference type="Proteomes" id="UP000623467">
    <property type="component" value="Unassembled WGS sequence"/>
</dbReference>
<dbReference type="CDD" id="cd04515">
    <property type="entry name" value="Alpha_kinase"/>
    <property type="match status" value="1"/>
</dbReference>
<evidence type="ECO:0000313" key="8">
    <source>
        <dbReference type="EMBL" id="KAF7374213.1"/>
    </source>
</evidence>
<organism evidence="8 9">
    <name type="scientific">Mycena sanguinolenta</name>
    <dbReference type="NCBI Taxonomy" id="230812"/>
    <lineage>
        <taxon>Eukaryota</taxon>
        <taxon>Fungi</taxon>
        <taxon>Dikarya</taxon>
        <taxon>Basidiomycota</taxon>
        <taxon>Agaricomycotina</taxon>
        <taxon>Agaricomycetes</taxon>
        <taxon>Agaricomycetidae</taxon>
        <taxon>Agaricales</taxon>
        <taxon>Marasmiineae</taxon>
        <taxon>Mycenaceae</taxon>
        <taxon>Mycena</taxon>
    </lineage>
</organism>
<dbReference type="InterPro" id="IPR051852">
    <property type="entry name" value="Alpha-type_PK"/>
</dbReference>
<accession>A0A8H6Z8E5</accession>
<dbReference type="PANTHER" id="PTHR45992:SF2">
    <property type="entry name" value="EUKARYOTIC ELONGATION FACTOR 2 KINASE"/>
    <property type="match status" value="1"/>
</dbReference>
<evidence type="ECO:0000256" key="6">
    <source>
        <dbReference type="SAM" id="MobiDB-lite"/>
    </source>
</evidence>
<protein>
    <submittedName>
        <fullName evidence="8">Alpha-type protein kinase domain-containing protein</fullName>
    </submittedName>
</protein>
<feature type="region of interest" description="Disordered" evidence="6">
    <location>
        <begin position="236"/>
        <end position="272"/>
    </location>
</feature>
<evidence type="ECO:0000313" key="9">
    <source>
        <dbReference type="Proteomes" id="UP000623467"/>
    </source>
</evidence>
<gene>
    <name evidence="8" type="ORF">MSAN_00303500</name>
</gene>
<dbReference type="AlphaFoldDB" id="A0A8H6Z8E5"/>
<keyword evidence="2" id="KW-0808">Transferase</keyword>
<keyword evidence="5" id="KW-0067">ATP-binding</keyword>
<dbReference type="SUPFAM" id="SSF56112">
    <property type="entry name" value="Protein kinase-like (PK-like)"/>
    <property type="match status" value="1"/>
</dbReference>
<keyword evidence="4 8" id="KW-0418">Kinase</keyword>
<dbReference type="PROSITE" id="PS51158">
    <property type="entry name" value="ALPHA_KINASE"/>
    <property type="match status" value="1"/>
</dbReference>
<name>A0A8H6Z8E5_9AGAR</name>
<keyword evidence="9" id="KW-1185">Reference proteome</keyword>
<dbReference type="GO" id="GO:0005524">
    <property type="term" value="F:ATP binding"/>
    <property type="evidence" value="ECO:0007669"/>
    <property type="project" value="UniProtKB-KW"/>
</dbReference>
<evidence type="ECO:0000256" key="3">
    <source>
        <dbReference type="ARBA" id="ARBA00022741"/>
    </source>
</evidence>
<dbReference type="EMBL" id="JACAZH010000002">
    <property type="protein sequence ID" value="KAF7374213.1"/>
    <property type="molecule type" value="Genomic_DNA"/>
</dbReference>
<reference evidence="8" key="1">
    <citation type="submission" date="2020-05" db="EMBL/GenBank/DDBJ databases">
        <title>Mycena genomes resolve the evolution of fungal bioluminescence.</title>
        <authorList>
            <person name="Tsai I.J."/>
        </authorList>
    </citation>
    <scope>NUCLEOTIDE SEQUENCE</scope>
    <source>
        <strain evidence="8">160909Yilan</strain>
    </source>
</reference>
<comment type="caution">
    <text evidence="8">The sequence shown here is derived from an EMBL/GenBank/DDBJ whole genome shotgun (WGS) entry which is preliminary data.</text>
</comment>
<dbReference type="PANTHER" id="PTHR45992">
    <property type="entry name" value="EUKARYOTIC ELONGATION FACTOR 2 KINASE-RELATED"/>
    <property type="match status" value="1"/>
</dbReference>
<keyword evidence="1" id="KW-0723">Serine/threonine-protein kinase</keyword>
<dbReference type="GO" id="GO:0004674">
    <property type="term" value="F:protein serine/threonine kinase activity"/>
    <property type="evidence" value="ECO:0007669"/>
    <property type="project" value="UniProtKB-KW"/>
</dbReference>
<evidence type="ECO:0000256" key="5">
    <source>
        <dbReference type="ARBA" id="ARBA00022840"/>
    </source>
</evidence>